<dbReference type="OrthoDB" id="4418812at2759"/>
<dbReference type="RefSeq" id="XP_025482888.1">
    <property type="nucleotide sequence ID" value="XM_025624673.1"/>
</dbReference>
<dbReference type="GeneID" id="37127129"/>
<keyword evidence="2" id="KW-1185">Reference proteome</keyword>
<dbReference type="Proteomes" id="UP000247647">
    <property type="component" value="Unassembled WGS sequence"/>
</dbReference>
<dbReference type="EMBL" id="KZ821450">
    <property type="protein sequence ID" value="PYH37410.1"/>
    <property type="molecule type" value="Genomic_DNA"/>
</dbReference>
<reference evidence="1" key="1">
    <citation type="submission" date="2016-12" db="EMBL/GenBank/DDBJ databases">
        <title>The genomes of Aspergillus section Nigri reveals drivers in fungal speciation.</title>
        <authorList>
            <consortium name="DOE Joint Genome Institute"/>
            <person name="Vesth T.C."/>
            <person name="Nybo J."/>
            <person name="Theobald S."/>
            <person name="Brandl J."/>
            <person name="Frisvad J.C."/>
            <person name="Nielsen K.F."/>
            <person name="Lyhne E.K."/>
            <person name="Kogle M.E."/>
            <person name="Kuo A."/>
            <person name="Riley R."/>
            <person name="Clum A."/>
            <person name="Nolan M."/>
            <person name="Lipzen A."/>
            <person name="Salamov A."/>
            <person name="Henrissat B."/>
            <person name="Wiebenga A."/>
            <person name="De Vries R.P."/>
            <person name="Grigoriev I.V."/>
            <person name="Mortensen U.H."/>
            <person name="Andersen M.R."/>
            <person name="Baker S.E."/>
        </authorList>
    </citation>
    <scope>NUCLEOTIDE SEQUENCE [LARGE SCALE GENOMIC DNA]</scope>
    <source>
        <strain evidence="1">CBS 115656</strain>
    </source>
</reference>
<evidence type="ECO:0000313" key="1">
    <source>
        <dbReference type="EMBL" id="PYH37410.1"/>
    </source>
</evidence>
<sequence length="111" mass="12223">MGSTTKASSEDGMSTSVTINSSYCLESYPVNPNHLVKLIEDATNRLESRVISGRFECYRGDEGTVCGNSIRREPRIRQYGWGHGGALVTIDFIDGMLNNKEGLDACIEFVL</sequence>
<accession>A0A318Z0F4</accession>
<protein>
    <submittedName>
        <fullName evidence="1">Uncharacterized protein</fullName>
    </submittedName>
</protein>
<organism evidence="1 2">
    <name type="scientific">Aspergillus neoniger (strain CBS 115656)</name>
    <dbReference type="NCBI Taxonomy" id="1448310"/>
    <lineage>
        <taxon>Eukaryota</taxon>
        <taxon>Fungi</taxon>
        <taxon>Dikarya</taxon>
        <taxon>Ascomycota</taxon>
        <taxon>Pezizomycotina</taxon>
        <taxon>Eurotiomycetes</taxon>
        <taxon>Eurotiomycetidae</taxon>
        <taxon>Eurotiales</taxon>
        <taxon>Aspergillaceae</taxon>
        <taxon>Aspergillus</taxon>
        <taxon>Aspergillus subgen. Circumdati</taxon>
    </lineage>
</organism>
<dbReference type="AlphaFoldDB" id="A0A318Z0F4"/>
<evidence type="ECO:0000313" key="2">
    <source>
        <dbReference type="Proteomes" id="UP000247647"/>
    </source>
</evidence>
<proteinExistence type="predicted"/>
<gene>
    <name evidence="1" type="ORF">BO87DRAFT_383858</name>
</gene>
<name>A0A318Z0F4_ASPNB</name>